<gene>
    <name evidence="1" type="ORF">D7V88_01265</name>
</gene>
<organism evidence="1 2">
    <name type="scientific">Corallococcus terminator</name>
    <dbReference type="NCBI Taxonomy" id="2316733"/>
    <lineage>
        <taxon>Bacteria</taxon>
        <taxon>Pseudomonadati</taxon>
        <taxon>Myxococcota</taxon>
        <taxon>Myxococcia</taxon>
        <taxon>Myxococcales</taxon>
        <taxon>Cystobacterineae</taxon>
        <taxon>Myxococcaceae</taxon>
        <taxon>Corallococcus</taxon>
    </lineage>
</organism>
<protein>
    <submittedName>
        <fullName evidence="1">Uncharacterized protein</fullName>
    </submittedName>
</protein>
<evidence type="ECO:0000313" key="2">
    <source>
        <dbReference type="Proteomes" id="UP000268094"/>
    </source>
</evidence>
<accession>A0A3A8JFQ9</accession>
<dbReference type="Proteomes" id="UP000268094">
    <property type="component" value="Unassembled WGS sequence"/>
</dbReference>
<proteinExistence type="predicted"/>
<sequence>MLRQGNRKARARYRLQGVRTSKVRCLRLMHHAGLLAPSQARRVLGTRFEAPKPILQGVKARFGAYD</sequence>
<evidence type="ECO:0000313" key="1">
    <source>
        <dbReference type="EMBL" id="RKG93768.1"/>
    </source>
</evidence>
<reference evidence="2" key="1">
    <citation type="submission" date="2018-09" db="EMBL/GenBank/DDBJ databases">
        <authorList>
            <person name="Livingstone P.G."/>
            <person name="Whitworth D.E."/>
        </authorList>
    </citation>
    <scope>NUCLEOTIDE SEQUENCE [LARGE SCALE GENOMIC DNA]</scope>
    <source>
        <strain evidence="2">CA054A</strain>
    </source>
</reference>
<comment type="caution">
    <text evidence="1">The sequence shown here is derived from an EMBL/GenBank/DDBJ whole genome shotgun (WGS) entry which is preliminary data.</text>
</comment>
<dbReference type="EMBL" id="RAVZ01000004">
    <property type="protein sequence ID" value="RKG93768.1"/>
    <property type="molecule type" value="Genomic_DNA"/>
</dbReference>
<dbReference type="OrthoDB" id="5460392at2"/>
<dbReference type="RefSeq" id="WP_120538743.1">
    <property type="nucleotide sequence ID" value="NZ_RAVZ01000004.1"/>
</dbReference>
<name>A0A3A8JFQ9_9BACT</name>
<dbReference type="AlphaFoldDB" id="A0A3A8JFQ9"/>
<keyword evidence="2" id="KW-1185">Reference proteome</keyword>